<feature type="transmembrane region" description="Helical" evidence="1">
    <location>
        <begin position="22"/>
        <end position="47"/>
    </location>
</feature>
<keyword evidence="3" id="KW-1185">Reference proteome</keyword>
<dbReference type="AlphaFoldDB" id="A0A2S9GUP3"/>
<evidence type="ECO:0000256" key="1">
    <source>
        <dbReference type="SAM" id="Phobius"/>
    </source>
</evidence>
<reference evidence="2 3" key="1">
    <citation type="submission" date="2018-02" db="EMBL/GenBank/DDBJ databases">
        <title>Solimicrobium silvestre gen. nov., sp. nov., isolated from alpine forest soil.</title>
        <authorList>
            <person name="Margesin R."/>
            <person name="Albuquerque L."/>
            <person name="Zhang D.-C."/>
            <person name="Froufe H.J.C."/>
            <person name="Severino R."/>
            <person name="Roxo I."/>
            <person name="Egas C."/>
            <person name="Da Costa M.S."/>
        </authorList>
    </citation>
    <scope>NUCLEOTIDE SEQUENCE [LARGE SCALE GENOMIC DNA]</scope>
    <source>
        <strain evidence="2 3">S20-91</strain>
    </source>
</reference>
<keyword evidence="1" id="KW-0472">Membrane</keyword>
<name>A0A2S9GUP3_9BURK</name>
<protein>
    <submittedName>
        <fullName evidence="2">Uncharacterized protein</fullName>
    </submittedName>
</protein>
<evidence type="ECO:0000313" key="3">
    <source>
        <dbReference type="Proteomes" id="UP000237839"/>
    </source>
</evidence>
<organism evidence="2 3">
    <name type="scientific">Solimicrobium silvestre</name>
    <dbReference type="NCBI Taxonomy" id="2099400"/>
    <lineage>
        <taxon>Bacteria</taxon>
        <taxon>Pseudomonadati</taxon>
        <taxon>Pseudomonadota</taxon>
        <taxon>Betaproteobacteria</taxon>
        <taxon>Burkholderiales</taxon>
        <taxon>Oxalobacteraceae</taxon>
        <taxon>Solimicrobium</taxon>
    </lineage>
</organism>
<dbReference type="EMBL" id="PUGF01000023">
    <property type="protein sequence ID" value="PRC91418.1"/>
    <property type="molecule type" value="Genomic_DNA"/>
</dbReference>
<evidence type="ECO:0000313" key="2">
    <source>
        <dbReference type="EMBL" id="PRC91418.1"/>
    </source>
</evidence>
<proteinExistence type="predicted"/>
<dbReference type="Proteomes" id="UP000237839">
    <property type="component" value="Unassembled WGS sequence"/>
</dbReference>
<gene>
    <name evidence="2" type="ORF">S2091_3833</name>
</gene>
<comment type="caution">
    <text evidence="2">The sequence shown here is derived from an EMBL/GenBank/DDBJ whole genome shotgun (WGS) entry which is preliminary data.</text>
</comment>
<sequence>MDFTFIDIPHRRNIDFDESTFIPFYCCYLFGISYSPIYNTIISISFVRWRTYNNLYITYCSSVKTELIPLLYQFKSI</sequence>
<accession>A0A2S9GUP3</accession>
<keyword evidence="1" id="KW-0812">Transmembrane</keyword>
<keyword evidence="1" id="KW-1133">Transmembrane helix</keyword>